<keyword evidence="3 6" id="KW-0812">Transmembrane</keyword>
<comment type="caution">
    <text evidence="8">The sequence shown here is derived from an EMBL/GenBank/DDBJ whole genome shotgun (WGS) entry which is preliminary data.</text>
</comment>
<dbReference type="Pfam" id="PF01292">
    <property type="entry name" value="Ni_hydr_CYTB"/>
    <property type="match status" value="1"/>
</dbReference>
<organism evidence="8 9">
    <name type="scientific">Aliikangiella marina</name>
    <dbReference type="NCBI Taxonomy" id="1712262"/>
    <lineage>
        <taxon>Bacteria</taxon>
        <taxon>Pseudomonadati</taxon>
        <taxon>Pseudomonadota</taxon>
        <taxon>Gammaproteobacteria</taxon>
        <taxon>Oceanospirillales</taxon>
        <taxon>Pleioneaceae</taxon>
        <taxon>Aliikangiella</taxon>
    </lineage>
</organism>
<evidence type="ECO:0000313" key="9">
    <source>
        <dbReference type="Proteomes" id="UP000317839"/>
    </source>
</evidence>
<dbReference type="RefSeq" id="WP_142943794.1">
    <property type="nucleotide sequence ID" value="NZ_VIKR01000006.1"/>
</dbReference>
<evidence type="ECO:0000256" key="3">
    <source>
        <dbReference type="ARBA" id="ARBA00022692"/>
    </source>
</evidence>
<keyword evidence="4 6" id="KW-1133">Transmembrane helix</keyword>
<feature type="domain" description="Cytochrome b561 bacterial/Ni-hydrogenase" evidence="7">
    <location>
        <begin position="14"/>
        <end position="189"/>
    </location>
</feature>
<feature type="transmembrane region" description="Helical" evidence="6">
    <location>
        <begin position="105"/>
        <end position="127"/>
    </location>
</feature>
<dbReference type="OrthoDB" id="196472at2"/>
<evidence type="ECO:0000259" key="7">
    <source>
        <dbReference type="Pfam" id="PF01292"/>
    </source>
</evidence>
<dbReference type="PANTHER" id="PTHR30485:SF2">
    <property type="entry name" value="BLL0597 PROTEIN"/>
    <property type="match status" value="1"/>
</dbReference>
<feature type="transmembrane region" description="Helical" evidence="6">
    <location>
        <begin position="199"/>
        <end position="223"/>
    </location>
</feature>
<dbReference type="GO" id="GO:0009055">
    <property type="term" value="F:electron transfer activity"/>
    <property type="evidence" value="ECO:0007669"/>
    <property type="project" value="InterPro"/>
</dbReference>
<dbReference type="AlphaFoldDB" id="A0A545T2F4"/>
<gene>
    <name evidence="8" type="ORF">FLL45_19770</name>
</gene>
<dbReference type="EMBL" id="VIKR01000006">
    <property type="protein sequence ID" value="TQV71396.1"/>
    <property type="molecule type" value="Genomic_DNA"/>
</dbReference>
<evidence type="ECO:0000256" key="4">
    <source>
        <dbReference type="ARBA" id="ARBA00022989"/>
    </source>
</evidence>
<proteinExistence type="predicted"/>
<dbReference type="GO" id="GO:0020037">
    <property type="term" value="F:heme binding"/>
    <property type="evidence" value="ECO:0007669"/>
    <property type="project" value="TreeGrafter"/>
</dbReference>
<accession>A0A545T2F4</accession>
<comment type="subcellular location">
    <subcellularLocation>
        <location evidence="1">Cell membrane</location>
        <topology evidence="1">Multi-pass membrane protein</topology>
    </subcellularLocation>
</comment>
<evidence type="ECO:0000313" key="8">
    <source>
        <dbReference type="EMBL" id="TQV71396.1"/>
    </source>
</evidence>
<keyword evidence="5 6" id="KW-0472">Membrane</keyword>
<evidence type="ECO:0000256" key="1">
    <source>
        <dbReference type="ARBA" id="ARBA00004651"/>
    </source>
</evidence>
<dbReference type="Proteomes" id="UP000317839">
    <property type="component" value="Unassembled WGS sequence"/>
</dbReference>
<evidence type="ECO:0000256" key="2">
    <source>
        <dbReference type="ARBA" id="ARBA00022475"/>
    </source>
</evidence>
<keyword evidence="9" id="KW-1185">Reference proteome</keyword>
<dbReference type="SUPFAM" id="SSF81342">
    <property type="entry name" value="Transmembrane di-heme cytochromes"/>
    <property type="match status" value="1"/>
</dbReference>
<dbReference type="GO" id="GO:0022904">
    <property type="term" value="P:respiratory electron transport chain"/>
    <property type="evidence" value="ECO:0007669"/>
    <property type="project" value="InterPro"/>
</dbReference>
<evidence type="ECO:0000256" key="6">
    <source>
        <dbReference type="SAM" id="Phobius"/>
    </source>
</evidence>
<feature type="transmembrane region" description="Helical" evidence="6">
    <location>
        <begin position="21"/>
        <end position="46"/>
    </location>
</feature>
<sequence length="227" mass="25967">MKQSSPETLQMVLVWDWPIRLFHWLLVANLVFLITTGNVGGDWIIWHIRSAYILSGLILFRILWGVFGSYYARFHQFVVSPFKSFSHLMSLIKGNPSKHYGHNPAGAVMVIVLLVALLSQFLAGTVISDDIMWYGPFYSWVSESLSSLGTRIHYQMEIVLIVLAAVHILAVMYHQFVLKEKLVQAMLHGKKEKEANEPRTVSFNPIVLIVIVLFCVAWVVWLWSLPV</sequence>
<feature type="transmembrane region" description="Helical" evidence="6">
    <location>
        <begin position="158"/>
        <end position="178"/>
    </location>
</feature>
<dbReference type="PANTHER" id="PTHR30485">
    <property type="entry name" value="NI/FE-HYDROGENASE 1 B-TYPE CYTOCHROME SUBUNIT"/>
    <property type="match status" value="1"/>
</dbReference>
<dbReference type="InterPro" id="IPR051542">
    <property type="entry name" value="Hydrogenase_cytochrome"/>
</dbReference>
<feature type="transmembrane region" description="Helical" evidence="6">
    <location>
        <begin position="52"/>
        <end position="72"/>
    </location>
</feature>
<keyword evidence="2" id="KW-1003">Cell membrane</keyword>
<name>A0A545T2F4_9GAMM</name>
<protein>
    <submittedName>
        <fullName evidence="8">Branched-chain alpha-keto acid dehydrogenase subunit E2</fullName>
    </submittedName>
</protein>
<reference evidence="8 9" key="1">
    <citation type="submission" date="2019-06" db="EMBL/GenBank/DDBJ databases">
        <title>Draft genome of Aliikangiella marina GYP-15.</title>
        <authorList>
            <person name="Wang G."/>
        </authorList>
    </citation>
    <scope>NUCLEOTIDE SEQUENCE [LARGE SCALE GENOMIC DNA]</scope>
    <source>
        <strain evidence="8 9">GYP-15</strain>
    </source>
</reference>
<dbReference type="GO" id="GO:0005886">
    <property type="term" value="C:plasma membrane"/>
    <property type="evidence" value="ECO:0007669"/>
    <property type="project" value="UniProtKB-SubCell"/>
</dbReference>
<evidence type="ECO:0000256" key="5">
    <source>
        <dbReference type="ARBA" id="ARBA00023136"/>
    </source>
</evidence>
<dbReference type="Gene3D" id="1.20.950.20">
    <property type="entry name" value="Transmembrane di-heme cytochromes, Chain C"/>
    <property type="match status" value="1"/>
</dbReference>
<dbReference type="InterPro" id="IPR016174">
    <property type="entry name" value="Di-haem_cyt_TM"/>
</dbReference>
<dbReference type="InterPro" id="IPR011577">
    <property type="entry name" value="Cyt_b561_bac/Ni-Hgenase"/>
</dbReference>